<evidence type="ECO:0000313" key="1">
    <source>
        <dbReference type="EMBL" id="KAH7845936.1"/>
    </source>
</evidence>
<dbReference type="Proteomes" id="UP000828048">
    <property type="component" value="Chromosome 5"/>
</dbReference>
<reference evidence="1 2" key="1">
    <citation type="journal article" date="2021" name="Hortic Res">
        <title>High-quality reference genome and annotation aids understanding of berry development for evergreen blueberry (Vaccinium darrowii).</title>
        <authorList>
            <person name="Yu J."/>
            <person name="Hulse-Kemp A.M."/>
            <person name="Babiker E."/>
            <person name="Staton M."/>
        </authorList>
    </citation>
    <scope>NUCLEOTIDE SEQUENCE [LARGE SCALE GENOMIC DNA]</scope>
    <source>
        <strain evidence="2">cv. NJ 8807/NJ 8810</strain>
        <tissue evidence="1">Young leaf</tissue>
    </source>
</reference>
<dbReference type="EMBL" id="CM037155">
    <property type="protein sequence ID" value="KAH7845936.1"/>
    <property type="molecule type" value="Genomic_DNA"/>
</dbReference>
<comment type="caution">
    <text evidence="1">The sequence shown here is derived from an EMBL/GenBank/DDBJ whole genome shotgun (WGS) entry which is preliminary data.</text>
</comment>
<organism evidence="1 2">
    <name type="scientific">Vaccinium darrowii</name>
    <dbReference type="NCBI Taxonomy" id="229202"/>
    <lineage>
        <taxon>Eukaryota</taxon>
        <taxon>Viridiplantae</taxon>
        <taxon>Streptophyta</taxon>
        <taxon>Embryophyta</taxon>
        <taxon>Tracheophyta</taxon>
        <taxon>Spermatophyta</taxon>
        <taxon>Magnoliopsida</taxon>
        <taxon>eudicotyledons</taxon>
        <taxon>Gunneridae</taxon>
        <taxon>Pentapetalae</taxon>
        <taxon>asterids</taxon>
        <taxon>Ericales</taxon>
        <taxon>Ericaceae</taxon>
        <taxon>Vaccinioideae</taxon>
        <taxon>Vaccinieae</taxon>
        <taxon>Vaccinium</taxon>
    </lineage>
</organism>
<accession>A0ACB7XXL4</accession>
<gene>
    <name evidence="1" type="ORF">Vadar_007672</name>
</gene>
<protein>
    <submittedName>
        <fullName evidence="1">Uncharacterized protein</fullName>
    </submittedName>
</protein>
<evidence type="ECO:0000313" key="2">
    <source>
        <dbReference type="Proteomes" id="UP000828048"/>
    </source>
</evidence>
<keyword evidence="2" id="KW-1185">Reference proteome</keyword>
<proteinExistence type="predicted"/>
<name>A0ACB7XXL4_9ERIC</name>
<sequence>MREKLPEYFFAERWKLRDKYIDWVNGVIQSHQGPRITDFKIFFFLTGKKFSCAIEEWFSFAIQKSVQRLEVNLRGSTLVEERLETNIDDLNMIFAHRFSDYKPYTLTDKVNSLIKSPYGLSCIKSLVQLSLTSVNVTGEFVEHFLSNCPLLLVLRVCFSRLLVNLKVAGPSLCLKFLEISRCPRLNTIDIYAPKLASLICLGLNTSTQVLVRHAPSLVDLTVAHPERFFKALPANYFSQLESVTLSFDFNWDTSTPALYPVLTNLKNLTFAGFAKEENSFLYWTSLIERSPLLHTFTLQLMPPKRIRTQIQCKPTKRLLHRCLEVVKFVGSIDSELLVYFFQHAVALKTIIVDCRPLGLEPWQEFEEDKNSMELRNHALELKAQLFPKIEVVIRP</sequence>